<organism evidence="3 4">
    <name type="scientific">Acidovorax soli</name>
    <dbReference type="NCBI Taxonomy" id="592050"/>
    <lineage>
        <taxon>Bacteria</taxon>
        <taxon>Pseudomonadati</taxon>
        <taxon>Pseudomonadota</taxon>
        <taxon>Betaproteobacteria</taxon>
        <taxon>Burkholderiales</taxon>
        <taxon>Comamonadaceae</taxon>
        <taxon>Acidovorax</taxon>
    </lineage>
</organism>
<gene>
    <name evidence="3" type="ORF">HNP48_006786</name>
</gene>
<feature type="signal peptide" evidence="1">
    <location>
        <begin position="1"/>
        <end position="25"/>
    </location>
</feature>
<dbReference type="Proteomes" id="UP000575083">
    <property type="component" value="Unassembled WGS sequence"/>
</dbReference>
<name>A0A7X0UDU8_9BURK</name>
<sequence length="517" mass="56146">MMKRLPPFSLPARTVALVLAAGALAACGGGGSNDPGAGNPDGSGAPLPAREALIARAKGLELNTPYVPPPGDVLEHQTAGYAKTLCSAVFITGLDPEVAAESVGYFTGPYAQRTRVGKPVVDRERREVRIAIPGGPTLVARQHGSQGCTTLPPGQDSVFFTPKAVRSTLPDAGTLPWPMGDVLPIEVPTGYDTGRVAQAVDAPFSLLDAYTTAFVVTYKGKIIGERYMRGITRTTPLESWSMGKSVVATLMGVLVRQGEYKLDQPAPIPEWQSAGDPRQQIRIADILHMSSGLRIKAPDDPDFDPTGTYPDHTYLYTGRVNSFNYAATRPQQWPPNTVGRYRNTDPVLASYLVRLAVEKRGEDYLAFPQRHLFDKIGIRSMVMETDPYGNFLTQGYEYMAARDWARLGNLYLQDGVWNGERILPEGFVNFVSTVAPAWAADKRPIYGGFFWLNGTGAFPALPTSAYYMLGAGGQYTIIVPSHDLVVVRMGFDKGERFAGAGLQRALTLLMEGLPRTR</sequence>
<dbReference type="AlphaFoldDB" id="A0A7X0UDU8"/>
<comment type="caution">
    <text evidence="3">The sequence shown here is derived from an EMBL/GenBank/DDBJ whole genome shotgun (WGS) entry which is preliminary data.</text>
</comment>
<evidence type="ECO:0000313" key="4">
    <source>
        <dbReference type="Proteomes" id="UP000575083"/>
    </source>
</evidence>
<dbReference type="InterPro" id="IPR012338">
    <property type="entry name" value="Beta-lactam/transpept-like"/>
</dbReference>
<keyword evidence="1" id="KW-0732">Signal</keyword>
<dbReference type="PROSITE" id="PS51257">
    <property type="entry name" value="PROKAR_LIPOPROTEIN"/>
    <property type="match status" value="1"/>
</dbReference>
<keyword evidence="4" id="KW-1185">Reference proteome</keyword>
<accession>A0A7X0UDU8</accession>
<protein>
    <submittedName>
        <fullName evidence="3">CubicO group peptidase (Beta-lactamase class C family)</fullName>
    </submittedName>
</protein>
<reference evidence="3 4" key="1">
    <citation type="submission" date="2020-08" db="EMBL/GenBank/DDBJ databases">
        <title>Functional genomics of gut bacteria from endangered species of beetles.</title>
        <authorList>
            <person name="Carlos-Shanley C."/>
        </authorList>
    </citation>
    <scope>NUCLEOTIDE SEQUENCE [LARGE SCALE GENOMIC DNA]</scope>
    <source>
        <strain evidence="3 4">S00198</strain>
    </source>
</reference>
<feature type="domain" description="Beta-lactamase-related" evidence="2">
    <location>
        <begin position="212"/>
        <end position="489"/>
    </location>
</feature>
<dbReference type="SUPFAM" id="SSF56601">
    <property type="entry name" value="beta-lactamase/transpeptidase-like"/>
    <property type="match status" value="1"/>
</dbReference>
<dbReference type="InterPro" id="IPR001466">
    <property type="entry name" value="Beta-lactam-related"/>
</dbReference>
<proteinExistence type="predicted"/>
<dbReference type="RefSeq" id="WP_260420480.1">
    <property type="nucleotide sequence ID" value="NZ_JACHLK010000027.1"/>
</dbReference>
<dbReference type="InterPro" id="IPR050789">
    <property type="entry name" value="Diverse_Enzym_Activities"/>
</dbReference>
<dbReference type="PANTHER" id="PTHR43283">
    <property type="entry name" value="BETA-LACTAMASE-RELATED"/>
    <property type="match status" value="1"/>
</dbReference>
<evidence type="ECO:0000313" key="3">
    <source>
        <dbReference type="EMBL" id="MBB6564060.1"/>
    </source>
</evidence>
<dbReference type="Pfam" id="PF00144">
    <property type="entry name" value="Beta-lactamase"/>
    <property type="match status" value="1"/>
</dbReference>
<dbReference type="EMBL" id="JACHLK010000027">
    <property type="protein sequence ID" value="MBB6564060.1"/>
    <property type="molecule type" value="Genomic_DNA"/>
</dbReference>
<evidence type="ECO:0000259" key="2">
    <source>
        <dbReference type="Pfam" id="PF00144"/>
    </source>
</evidence>
<dbReference type="Gene3D" id="3.40.710.10">
    <property type="entry name" value="DD-peptidase/beta-lactamase superfamily"/>
    <property type="match status" value="1"/>
</dbReference>
<dbReference type="PANTHER" id="PTHR43283:SF7">
    <property type="entry name" value="BETA-LACTAMASE-RELATED DOMAIN-CONTAINING PROTEIN"/>
    <property type="match status" value="1"/>
</dbReference>
<evidence type="ECO:0000256" key="1">
    <source>
        <dbReference type="SAM" id="SignalP"/>
    </source>
</evidence>
<feature type="chain" id="PRO_5031196471" evidence="1">
    <location>
        <begin position="26"/>
        <end position="517"/>
    </location>
</feature>